<gene>
    <name evidence="1" type="ORF">PXEA_LOCUS14293</name>
</gene>
<accession>A0A448WUX0</accession>
<evidence type="ECO:0000313" key="2">
    <source>
        <dbReference type="Proteomes" id="UP000784294"/>
    </source>
</evidence>
<protein>
    <submittedName>
        <fullName evidence="1">Uncharacterized protein</fullName>
    </submittedName>
</protein>
<dbReference type="EMBL" id="CAAALY010048301">
    <property type="protein sequence ID" value="VEL20853.1"/>
    <property type="molecule type" value="Genomic_DNA"/>
</dbReference>
<organism evidence="1 2">
    <name type="scientific">Protopolystoma xenopodis</name>
    <dbReference type="NCBI Taxonomy" id="117903"/>
    <lineage>
        <taxon>Eukaryota</taxon>
        <taxon>Metazoa</taxon>
        <taxon>Spiralia</taxon>
        <taxon>Lophotrochozoa</taxon>
        <taxon>Platyhelminthes</taxon>
        <taxon>Monogenea</taxon>
        <taxon>Polyopisthocotylea</taxon>
        <taxon>Polystomatidea</taxon>
        <taxon>Polystomatidae</taxon>
        <taxon>Protopolystoma</taxon>
    </lineage>
</organism>
<reference evidence="1" key="1">
    <citation type="submission" date="2018-11" db="EMBL/GenBank/DDBJ databases">
        <authorList>
            <consortium name="Pathogen Informatics"/>
        </authorList>
    </citation>
    <scope>NUCLEOTIDE SEQUENCE</scope>
</reference>
<dbReference type="Proteomes" id="UP000784294">
    <property type="component" value="Unassembled WGS sequence"/>
</dbReference>
<sequence>MLVASAPGIGGLQVIAWQHSPSASGSQTDQIRFGLFYGQICCG</sequence>
<keyword evidence="2" id="KW-1185">Reference proteome</keyword>
<proteinExistence type="predicted"/>
<dbReference type="AlphaFoldDB" id="A0A448WUX0"/>
<comment type="caution">
    <text evidence="1">The sequence shown here is derived from an EMBL/GenBank/DDBJ whole genome shotgun (WGS) entry which is preliminary data.</text>
</comment>
<evidence type="ECO:0000313" key="1">
    <source>
        <dbReference type="EMBL" id="VEL20853.1"/>
    </source>
</evidence>
<name>A0A448WUX0_9PLAT</name>